<dbReference type="GO" id="GO:0031490">
    <property type="term" value="F:chromatin DNA binding"/>
    <property type="evidence" value="ECO:0007669"/>
    <property type="project" value="TreeGrafter"/>
</dbReference>
<dbReference type="AlphaFoldDB" id="A0A367JAV0"/>
<dbReference type="STRING" id="86630.A0A367JAV0"/>
<proteinExistence type="predicted"/>
<dbReference type="OrthoDB" id="1707486at2759"/>
<feature type="compositionally biased region" description="Basic and acidic residues" evidence="5">
    <location>
        <begin position="153"/>
        <end position="170"/>
    </location>
</feature>
<evidence type="ECO:0000256" key="4">
    <source>
        <dbReference type="ARBA" id="ARBA00042096"/>
    </source>
</evidence>
<protein>
    <recommendedName>
        <fullName evidence="3">DNA polymerase epsilon subunit D</fullName>
    </recommendedName>
    <alternativeName>
        <fullName evidence="4">DNA polymerase II subunit D</fullName>
    </alternativeName>
</protein>
<dbReference type="InterPro" id="IPR003958">
    <property type="entry name" value="CBFA_NFYB_domain"/>
</dbReference>
<feature type="domain" description="Transcription factor CBF/NF-Y/archaeal histone" evidence="6">
    <location>
        <begin position="9"/>
        <end position="73"/>
    </location>
</feature>
<dbReference type="GO" id="GO:0008623">
    <property type="term" value="C:CHRAC"/>
    <property type="evidence" value="ECO:0007669"/>
    <property type="project" value="TreeGrafter"/>
</dbReference>
<dbReference type="GO" id="GO:0046982">
    <property type="term" value="F:protein heterodimerization activity"/>
    <property type="evidence" value="ECO:0007669"/>
    <property type="project" value="InterPro"/>
</dbReference>
<evidence type="ECO:0000256" key="5">
    <source>
        <dbReference type="SAM" id="MobiDB-lite"/>
    </source>
</evidence>
<dbReference type="PANTHER" id="PTHR46172:SF1">
    <property type="entry name" value="DNA POLYMERASE EPSILON SUBUNIT 3"/>
    <property type="match status" value="1"/>
</dbReference>
<gene>
    <name evidence="7" type="ORF">CU097_006094</name>
</gene>
<evidence type="ECO:0000259" key="6">
    <source>
        <dbReference type="Pfam" id="PF00808"/>
    </source>
</evidence>
<feature type="compositionally biased region" description="Basic and acidic residues" evidence="5">
    <location>
        <begin position="99"/>
        <end position="113"/>
    </location>
</feature>
<reference evidence="7 8" key="1">
    <citation type="journal article" date="2018" name="G3 (Bethesda)">
        <title>Phylogenetic and Phylogenomic Definition of Rhizopus Species.</title>
        <authorList>
            <person name="Gryganskyi A.P."/>
            <person name="Golan J."/>
            <person name="Dolatabadi S."/>
            <person name="Mondo S."/>
            <person name="Robb S."/>
            <person name="Idnurm A."/>
            <person name="Muszewska A."/>
            <person name="Steczkiewicz K."/>
            <person name="Masonjones S."/>
            <person name="Liao H.L."/>
            <person name="Gajdeczka M.T."/>
            <person name="Anike F."/>
            <person name="Vuek A."/>
            <person name="Anishchenko I.M."/>
            <person name="Voigt K."/>
            <person name="de Hoog G.S."/>
            <person name="Smith M.E."/>
            <person name="Heitman J."/>
            <person name="Vilgalys R."/>
            <person name="Stajich J.E."/>
        </authorList>
    </citation>
    <scope>NUCLEOTIDE SEQUENCE [LARGE SCALE GENOMIC DNA]</scope>
    <source>
        <strain evidence="7 8">CBS 357.93</strain>
    </source>
</reference>
<comment type="caution">
    <text evidence="7">The sequence shown here is derived from an EMBL/GenBank/DDBJ whole genome shotgun (WGS) entry which is preliminary data.</text>
</comment>
<evidence type="ECO:0000313" key="8">
    <source>
        <dbReference type="Proteomes" id="UP000252139"/>
    </source>
</evidence>
<dbReference type="Proteomes" id="UP000252139">
    <property type="component" value="Unassembled WGS sequence"/>
</dbReference>
<dbReference type="GO" id="GO:0006272">
    <property type="term" value="P:leading strand elongation"/>
    <property type="evidence" value="ECO:0007669"/>
    <property type="project" value="TreeGrafter"/>
</dbReference>
<dbReference type="GO" id="GO:0031507">
    <property type="term" value="P:heterochromatin formation"/>
    <property type="evidence" value="ECO:0007669"/>
    <property type="project" value="TreeGrafter"/>
</dbReference>
<dbReference type="Gene3D" id="1.10.20.10">
    <property type="entry name" value="Histone, subunit A"/>
    <property type="match status" value="1"/>
</dbReference>
<sequence length="170" mass="19411">MSSTIEDNELPKAHVSRILKNALPPGTLLQKDARLAVNKAGTVFINYLSAVSNDVAKSSNQKTITANHVFQALEIVELDHLIEPLKKSFEAYQKLAIEKKQKKKEKDGSKPKTEEEEEEEELEDTQMEENTPSSPKGQKRTLDDRLEDEDEVMEQKTNEKEQEEMIKEDQ</sequence>
<dbReference type="Pfam" id="PF00808">
    <property type="entry name" value="CBFD_NFYB_HMF"/>
    <property type="match status" value="1"/>
</dbReference>
<dbReference type="GO" id="GO:0008622">
    <property type="term" value="C:epsilon DNA polymerase complex"/>
    <property type="evidence" value="ECO:0007669"/>
    <property type="project" value="TreeGrafter"/>
</dbReference>
<dbReference type="GO" id="GO:0006974">
    <property type="term" value="P:DNA damage response"/>
    <property type="evidence" value="ECO:0007669"/>
    <property type="project" value="TreeGrafter"/>
</dbReference>
<dbReference type="PANTHER" id="PTHR46172">
    <property type="entry name" value="DNA POLYMERASE EPSILON SUBUNIT 3"/>
    <property type="match status" value="1"/>
</dbReference>
<dbReference type="InterPro" id="IPR009072">
    <property type="entry name" value="Histone-fold"/>
</dbReference>
<feature type="compositionally biased region" description="Acidic residues" evidence="5">
    <location>
        <begin position="114"/>
        <end position="127"/>
    </location>
</feature>
<name>A0A367JAV0_RHIAZ</name>
<keyword evidence="8" id="KW-1185">Reference proteome</keyword>
<feature type="region of interest" description="Disordered" evidence="5">
    <location>
        <begin position="99"/>
        <end position="170"/>
    </location>
</feature>
<evidence type="ECO:0000256" key="1">
    <source>
        <dbReference type="ARBA" id="ARBA00004123"/>
    </source>
</evidence>
<evidence type="ECO:0000256" key="3">
    <source>
        <dbReference type="ARBA" id="ARBA00039775"/>
    </source>
</evidence>
<accession>A0A367JAV0</accession>
<evidence type="ECO:0000256" key="2">
    <source>
        <dbReference type="ARBA" id="ARBA00023242"/>
    </source>
</evidence>
<organism evidence="7 8">
    <name type="scientific">Rhizopus azygosporus</name>
    <name type="common">Rhizopus microsporus var. azygosporus</name>
    <dbReference type="NCBI Taxonomy" id="86630"/>
    <lineage>
        <taxon>Eukaryota</taxon>
        <taxon>Fungi</taxon>
        <taxon>Fungi incertae sedis</taxon>
        <taxon>Mucoromycota</taxon>
        <taxon>Mucoromycotina</taxon>
        <taxon>Mucoromycetes</taxon>
        <taxon>Mucorales</taxon>
        <taxon>Mucorineae</taxon>
        <taxon>Rhizopodaceae</taxon>
        <taxon>Rhizopus</taxon>
    </lineage>
</organism>
<comment type="subcellular location">
    <subcellularLocation>
        <location evidence="1">Nucleus</location>
    </subcellularLocation>
</comment>
<dbReference type="CDD" id="cd22928">
    <property type="entry name" value="HFD_POLE3_DPB4"/>
    <property type="match status" value="1"/>
</dbReference>
<evidence type="ECO:0000313" key="7">
    <source>
        <dbReference type="EMBL" id="RCH87074.1"/>
    </source>
</evidence>
<keyword evidence="2" id="KW-0539">Nucleus</keyword>
<dbReference type="EMBL" id="PJQL01001734">
    <property type="protein sequence ID" value="RCH87074.1"/>
    <property type="molecule type" value="Genomic_DNA"/>
</dbReference>
<dbReference type="InterPro" id="IPR051377">
    <property type="entry name" value="DNA_Pol-Epsilon_Subunit"/>
</dbReference>
<dbReference type="SUPFAM" id="SSF47113">
    <property type="entry name" value="Histone-fold"/>
    <property type="match status" value="1"/>
</dbReference>